<accession>A0A1Q9ET85</accession>
<comment type="caution">
    <text evidence="2">The sequence shown here is derived from an EMBL/GenBank/DDBJ whole genome shotgun (WGS) entry which is preliminary data.</text>
</comment>
<proteinExistence type="predicted"/>
<evidence type="ECO:0000256" key="1">
    <source>
        <dbReference type="SAM" id="MobiDB-lite"/>
    </source>
</evidence>
<evidence type="ECO:0000313" key="2">
    <source>
        <dbReference type="EMBL" id="OLQ10637.1"/>
    </source>
</evidence>
<name>A0A1Q9ET85_SYMMI</name>
<dbReference type="EMBL" id="LSRX01000074">
    <property type="protein sequence ID" value="OLQ10637.1"/>
    <property type="molecule type" value="Genomic_DNA"/>
</dbReference>
<sequence length="276" mass="30779">MSPTDSSAEFAAIDGTAFLQISPKASSSATPPSDIPVSPGTIPTPWPSSTSRSDELILEKIRDGSVNVHPSRLPASSTDVRIMCNNIQRRLGLSIGVDGGWNPRADASLLHVLQKKKRDNKRKALALEDTPHKMLAIEDTPEANRPVDVPAPDGTHANDSNDHIDNDIPAQVHAKKRVLVNGKFIWKAPTYVKVVEHRVPGRKKPLRVKAGTQIIDRAWRFMKDRISLNQHARTGTLLLRNKIRSAQYQYWKRGSDLWLETGNLCTWVMQNFVHPM</sequence>
<dbReference type="Proteomes" id="UP000186817">
    <property type="component" value="Unassembled WGS sequence"/>
</dbReference>
<gene>
    <name evidence="2" type="ORF">AK812_SmicGene5631</name>
</gene>
<feature type="compositionally biased region" description="Low complexity" evidence="1">
    <location>
        <begin position="22"/>
        <end position="32"/>
    </location>
</feature>
<evidence type="ECO:0000313" key="3">
    <source>
        <dbReference type="Proteomes" id="UP000186817"/>
    </source>
</evidence>
<feature type="region of interest" description="Disordered" evidence="1">
    <location>
        <begin position="22"/>
        <end position="53"/>
    </location>
</feature>
<protein>
    <submittedName>
        <fullName evidence="2">Uncharacterized protein</fullName>
    </submittedName>
</protein>
<reference evidence="2 3" key="1">
    <citation type="submission" date="2016-02" db="EMBL/GenBank/DDBJ databases">
        <title>Genome analysis of coral dinoflagellate symbionts highlights evolutionary adaptations to a symbiotic lifestyle.</title>
        <authorList>
            <person name="Aranda M."/>
            <person name="Li Y."/>
            <person name="Liew Y.J."/>
            <person name="Baumgarten S."/>
            <person name="Simakov O."/>
            <person name="Wilson M."/>
            <person name="Piel J."/>
            <person name="Ashoor H."/>
            <person name="Bougouffa S."/>
            <person name="Bajic V.B."/>
            <person name="Ryu T."/>
            <person name="Ravasi T."/>
            <person name="Bayer T."/>
            <person name="Micklem G."/>
            <person name="Kim H."/>
            <person name="Bhak J."/>
            <person name="Lajeunesse T.C."/>
            <person name="Voolstra C.R."/>
        </authorList>
    </citation>
    <scope>NUCLEOTIDE SEQUENCE [LARGE SCALE GENOMIC DNA]</scope>
    <source>
        <strain evidence="2 3">CCMP2467</strain>
    </source>
</reference>
<keyword evidence="3" id="KW-1185">Reference proteome</keyword>
<dbReference type="AlphaFoldDB" id="A0A1Q9ET85"/>
<dbReference type="OrthoDB" id="10546670at2759"/>
<organism evidence="2 3">
    <name type="scientific">Symbiodinium microadriaticum</name>
    <name type="common">Dinoflagellate</name>
    <name type="synonym">Zooxanthella microadriatica</name>
    <dbReference type="NCBI Taxonomy" id="2951"/>
    <lineage>
        <taxon>Eukaryota</taxon>
        <taxon>Sar</taxon>
        <taxon>Alveolata</taxon>
        <taxon>Dinophyceae</taxon>
        <taxon>Suessiales</taxon>
        <taxon>Symbiodiniaceae</taxon>
        <taxon>Symbiodinium</taxon>
    </lineage>
</organism>